<dbReference type="InterPro" id="IPR023799">
    <property type="entry name" value="RbfA_dom_sf"/>
</dbReference>
<dbReference type="Pfam" id="PF02033">
    <property type="entry name" value="RBFA"/>
    <property type="match status" value="1"/>
</dbReference>
<dbReference type="KEGG" id="acz:Acaty_c2302"/>
<evidence type="ECO:0000256" key="1">
    <source>
        <dbReference type="ARBA" id="ARBA00022517"/>
    </source>
</evidence>
<dbReference type="HAMAP" id="MF_00003">
    <property type="entry name" value="RbfA"/>
    <property type="match status" value="1"/>
</dbReference>
<dbReference type="EMBL" id="CP005986">
    <property type="protein sequence ID" value="AIA56155.1"/>
    <property type="molecule type" value="Genomic_DNA"/>
</dbReference>
<dbReference type="Proteomes" id="UP000005522">
    <property type="component" value="Chromosome"/>
</dbReference>
<comment type="similarity">
    <text evidence="2">Belongs to the RbfA family.</text>
</comment>
<protein>
    <recommendedName>
        <fullName evidence="2">Ribosome-binding factor A</fullName>
    </recommendedName>
</protein>
<dbReference type="GeneID" id="92932373"/>
<keyword evidence="2" id="KW-0963">Cytoplasm</keyword>
<organism evidence="3 4">
    <name type="scientific">Acidithiobacillus caldus (strain ATCC 51756 / DSM 8584 / KU)</name>
    <dbReference type="NCBI Taxonomy" id="637389"/>
    <lineage>
        <taxon>Bacteria</taxon>
        <taxon>Pseudomonadati</taxon>
        <taxon>Pseudomonadota</taxon>
        <taxon>Acidithiobacillia</taxon>
        <taxon>Acidithiobacillales</taxon>
        <taxon>Acidithiobacillaceae</taxon>
        <taxon>Acidithiobacillus</taxon>
    </lineage>
</organism>
<dbReference type="PROSITE" id="PS01319">
    <property type="entry name" value="RBFA"/>
    <property type="match status" value="1"/>
</dbReference>
<dbReference type="AlphaFoldDB" id="A0A059ZX93"/>
<dbReference type="RefSeq" id="WP_004868765.1">
    <property type="nucleotide sequence ID" value="NZ_CP005986.1"/>
</dbReference>
<dbReference type="GO" id="GO:0030490">
    <property type="term" value="P:maturation of SSU-rRNA"/>
    <property type="evidence" value="ECO:0007669"/>
    <property type="project" value="UniProtKB-UniRule"/>
</dbReference>
<sequence length="127" mass="14240">MPASQRGFPRARRVAHLLQTEIAAILPQLHGLQVEGLLPSITEVELAPDMRWARVHFALMDGPGRARMVTAELDRQAGQIRQILGRRLALRRIPPLHFTYDARFDRDAEMARLLSSLPPAAEEDAST</sequence>
<evidence type="ECO:0000256" key="2">
    <source>
        <dbReference type="HAMAP-Rule" id="MF_00003"/>
    </source>
</evidence>
<comment type="function">
    <text evidence="2">One of several proteins that assist in the late maturation steps of the functional core of the 30S ribosomal subunit. Associates with free 30S ribosomal subunits (but not with 30S subunits that are part of 70S ribosomes or polysomes). Required for efficient processing of 16S rRNA. May interact with the 5'-terminal helix region of 16S rRNA.</text>
</comment>
<dbReference type="PANTHER" id="PTHR33515:SF1">
    <property type="entry name" value="RIBOSOME-BINDING FACTOR A, CHLOROPLASTIC-RELATED"/>
    <property type="match status" value="1"/>
</dbReference>
<reference evidence="3 4" key="1">
    <citation type="journal article" date="2009" name="J. Bacteriol.">
        <title>Draft genome sequence of the extremely acidophilic bacterium Acidithiobacillus caldus ATCC 51756 reveals metabolic versatility in the genus Acidithiobacillus.</title>
        <authorList>
            <person name="Valdes J."/>
            <person name="Quatrini R."/>
            <person name="Hallberg K."/>
            <person name="Dopson M."/>
            <person name="Valenzuela P.D."/>
            <person name="Holmes D.S."/>
        </authorList>
    </citation>
    <scope>NUCLEOTIDE SEQUENCE [LARGE SCALE GENOMIC DNA]</scope>
    <source>
        <strain evidence="4">ATCC 51756 / DSM 8584 / KU</strain>
    </source>
</reference>
<dbReference type="PANTHER" id="PTHR33515">
    <property type="entry name" value="RIBOSOME-BINDING FACTOR A, CHLOROPLASTIC-RELATED"/>
    <property type="match status" value="1"/>
</dbReference>
<comment type="subcellular location">
    <subcellularLocation>
        <location evidence="2">Cytoplasm</location>
    </subcellularLocation>
</comment>
<accession>A0A059ZX93</accession>
<proteinExistence type="inferred from homology"/>
<dbReference type="InterPro" id="IPR000238">
    <property type="entry name" value="RbfA"/>
</dbReference>
<dbReference type="GO" id="GO:0005829">
    <property type="term" value="C:cytosol"/>
    <property type="evidence" value="ECO:0007669"/>
    <property type="project" value="TreeGrafter"/>
</dbReference>
<keyword evidence="1 2" id="KW-0690">Ribosome biogenesis</keyword>
<comment type="subunit">
    <text evidence="2">Monomer. Binds 30S ribosomal subunits, but not 50S ribosomal subunits or 70S ribosomes.</text>
</comment>
<dbReference type="Gene3D" id="3.30.300.20">
    <property type="match status" value="1"/>
</dbReference>
<dbReference type="GO" id="GO:0043024">
    <property type="term" value="F:ribosomal small subunit binding"/>
    <property type="evidence" value="ECO:0007669"/>
    <property type="project" value="TreeGrafter"/>
</dbReference>
<gene>
    <name evidence="2" type="primary">rbfA</name>
    <name evidence="3" type="ORF">Acaty_c2302</name>
</gene>
<dbReference type="HOGENOM" id="CLU_089475_5_1_6"/>
<evidence type="ECO:0000313" key="4">
    <source>
        <dbReference type="Proteomes" id="UP000005522"/>
    </source>
</evidence>
<dbReference type="InterPro" id="IPR015946">
    <property type="entry name" value="KH_dom-like_a/b"/>
</dbReference>
<evidence type="ECO:0000313" key="3">
    <source>
        <dbReference type="EMBL" id="AIA56155.1"/>
    </source>
</evidence>
<name>A0A059ZX93_ACICK</name>
<dbReference type="SUPFAM" id="SSF89919">
    <property type="entry name" value="Ribosome-binding factor A, RbfA"/>
    <property type="match status" value="1"/>
</dbReference>
<dbReference type="InterPro" id="IPR020053">
    <property type="entry name" value="Ribosome-bd_factorA_CS"/>
</dbReference>
<dbReference type="eggNOG" id="COG0858">
    <property type="taxonomic scope" value="Bacteria"/>
</dbReference>